<dbReference type="Gene3D" id="1.10.260.40">
    <property type="entry name" value="lambda repressor-like DNA-binding domains"/>
    <property type="match status" value="1"/>
</dbReference>
<protein>
    <submittedName>
        <fullName evidence="2">XRE family transcriptional regulator</fullName>
    </submittedName>
</protein>
<dbReference type="SUPFAM" id="SSF47413">
    <property type="entry name" value="lambda repressor-like DNA-binding domains"/>
    <property type="match status" value="1"/>
</dbReference>
<evidence type="ECO:0000313" key="2">
    <source>
        <dbReference type="EMBL" id="TKI90617.1"/>
    </source>
</evidence>
<dbReference type="InterPro" id="IPR001387">
    <property type="entry name" value="Cro/C1-type_HTH"/>
</dbReference>
<evidence type="ECO:0000259" key="1">
    <source>
        <dbReference type="PROSITE" id="PS50943"/>
    </source>
</evidence>
<dbReference type="GO" id="GO:0003677">
    <property type="term" value="F:DNA binding"/>
    <property type="evidence" value="ECO:0007669"/>
    <property type="project" value="InterPro"/>
</dbReference>
<dbReference type="EMBL" id="SZOH01003400">
    <property type="protein sequence ID" value="TKI90617.1"/>
    <property type="molecule type" value="Genomic_DNA"/>
</dbReference>
<gene>
    <name evidence="2" type="ORF">FC695_34080</name>
</gene>
<dbReference type="PROSITE" id="PS50943">
    <property type="entry name" value="HTH_CROC1"/>
    <property type="match status" value="1"/>
</dbReference>
<reference evidence="2 3" key="1">
    <citation type="journal article" date="2019" name="Environ. Microbiol.">
        <title>An active ?-lactamase is a part of an orchestrated cell wall stress resistance network of Bacillus subtilis and related rhizosphere species.</title>
        <authorList>
            <person name="Bucher T."/>
            <person name="Keren-Paz A."/>
            <person name="Hausser J."/>
            <person name="Olender T."/>
            <person name="Cytryn E."/>
            <person name="Kolodkin-Gal I."/>
        </authorList>
    </citation>
    <scope>NUCLEOTIDE SEQUENCE [LARGE SCALE GENOMIC DNA]</scope>
    <source>
        <strain evidence="2 3">I32</strain>
    </source>
</reference>
<evidence type="ECO:0000313" key="3">
    <source>
        <dbReference type="Proteomes" id="UP000308444"/>
    </source>
</evidence>
<organism evidence="2 3">
    <name type="scientific">Bacillus cereus</name>
    <dbReference type="NCBI Taxonomy" id="1396"/>
    <lineage>
        <taxon>Bacteria</taxon>
        <taxon>Bacillati</taxon>
        <taxon>Bacillota</taxon>
        <taxon>Bacilli</taxon>
        <taxon>Bacillales</taxon>
        <taxon>Bacillaceae</taxon>
        <taxon>Bacillus</taxon>
        <taxon>Bacillus cereus group</taxon>
    </lineage>
</organism>
<comment type="caution">
    <text evidence="2">The sequence shown here is derived from an EMBL/GenBank/DDBJ whole genome shotgun (WGS) entry which is preliminary data.</text>
</comment>
<dbReference type="Proteomes" id="UP000308444">
    <property type="component" value="Unassembled WGS sequence"/>
</dbReference>
<sequence length="89" mass="10234">MNSMENLTKKKNTNVIQAEKAVVKKKSKPISVDESECIIREKIVFLHTKKNITMRELSEEIGISQPTLSRFYNQKTKLLSGVAKEKLNR</sequence>
<proteinExistence type="predicted"/>
<name>A0A9X9A3A3_BACCE</name>
<dbReference type="AlphaFoldDB" id="A0A9X9A3A3"/>
<dbReference type="InterPro" id="IPR010982">
    <property type="entry name" value="Lambda_DNA-bd_dom_sf"/>
</dbReference>
<dbReference type="Pfam" id="PF13443">
    <property type="entry name" value="HTH_26"/>
    <property type="match status" value="1"/>
</dbReference>
<accession>A0A9X9A3A3</accession>
<feature type="domain" description="HTH cro/C1-type" evidence="1">
    <location>
        <begin position="49"/>
        <end position="70"/>
    </location>
</feature>